<gene>
    <name evidence="2" type="ORF">DSM106972_093620</name>
</gene>
<dbReference type="OrthoDB" id="9937305at2"/>
<feature type="coiled-coil region" evidence="1">
    <location>
        <begin position="226"/>
        <end position="253"/>
    </location>
</feature>
<dbReference type="EMBL" id="RSCL01000049">
    <property type="protein sequence ID" value="RUS94377.1"/>
    <property type="molecule type" value="Genomic_DNA"/>
</dbReference>
<organism evidence="2 3">
    <name type="scientific">Dulcicalothrix desertica PCC 7102</name>
    <dbReference type="NCBI Taxonomy" id="232991"/>
    <lineage>
        <taxon>Bacteria</taxon>
        <taxon>Bacillati</taxon>
        <taxon>Cyanobacteriota</taxon>
        <taxon>Cyanophyceae</taxon>
        <taxon>Nostocales</taxon>
        <taxon>Calotrichaceae</taxon>
        <taxon>Dulcicalothrix</taxon>
    </lineage>
</organism>
<sequence length="268" mass="29758">MAMYKPKPDDAVLGNSQIPNTPYNAVVLGGVEGIKHRLRNSSLMIKLEELSNALQDNEEGLKRIYEFLFLETDPTMKWVVSNWLRQKASGTTRAKLTKYISCLEHIPYELIELSLTTMDSVITAKASQEVGMSATDTGKVLKNIYAQGAKVIEQILKIIYPLQDVEQAMQHLFGGTVEQLRVAEVTRNAASEAVKIAEKAALMAEEIRIAAEAQAAKVVQKTRIIIEEEVEIIRVLQETRKAYEEAARMAEVARIAAEAVKKATEGTL</sequence>
<proteinExistence type="predicted"/>
<evidence type="ECO:0000256" key="1">
    <source>
        <dbReference type="SAM" id="Coils"/>
    </source>
</evidence>
<dbReference type="RefSeq" id="WP_127087290.1">
    <property type="nucleotide sequence ID" value="NZ_RSCL01000049.1"/>
</dbReference>
<protein>
    <submittedName>
        <fullName evidence="2">Uncharacterized protein</fullName>
    </submittedName>
</protein>
<comment type="caution">
    <text evidence="2">The sequence shown here is derived from an EMBL/GenBank/DDBJ whole genome shotgun (WGS) entry which is preliminary data.</text>
</comment>
<keyword evidence="1" id="KW-0175">Coiled coil</keyword>
<accession>A0A433UKK4</accession>
<reference evidence="2" key="2">
    <citation type="journal article" date="2019" name="Genome Biol. Evol.">
        <title>Day and night: Metabolic profiles and evolutionary relationships of six axenic non-marine cyanobacteria.</title>
        <authorList>
            <person name="Will S.E."/>
            <person name="Henke P."/>
            <person name="Boedeker C."/>
            <person name="Huang S."/>
            <person name="Brinkmann H."/>
            <person name="Rohde M."/>
            <person name="Jarek M."/>
            <person name="Friedl T."/>
            <person name="Seufert S."/>
            <person name="Schumacher M."/>
            <person name="Overmann J."/>
            <person name="Neumann-Schaal M."/>
            <person name="Petersen J."/>
        </authorList>
    </citation>
    <scope>NUCLEOTIDE SEQUENCE [LARGE SCALE GENOMIC DNA]</scope>
    <source>
        <strain evidence="2">PCC 7102</strain>
    </source>
</reference>
<keyword evidence="3" id="KW-1185">Reference proteome</keyword>
<reference evidence="2" key="1">
    <citation type="submission" date="2018-12" db="EMBL/GenBank/DDBJ databases">
        <authorList>
            <person name="Will S."/>
            <person name="Neumann-Schaal M."/>
            <person name="Henke P."/>
        </authorList>
    </citation>
    <scope>NUCLEOTIDE SEQUENCE</scope>
    <source>
        <strain evidence="2">PCC 7102</strain>
    </source>
</reference>
<evidence type="ECO:0000313" key="3">
    <source>
        <dbReference type="Proteomes" id="UP000271624"/>
    </source>
</evidence>
<dbReference type="Proteomes" id="UP000271624">
    <property type="component" value="Unassembled WGS sequence"/>
</dbReference>
<name>A0A433UKK4_9CYAN</name>
<dbReference type="AlphaFoldDB" id="A0A433UKK4"/>
<evidence type="ECO:0000313" key="2">
    <source>
        <dbReference type="EMBL" id="RUS94377.1"/>
    </source>
</evidence>